<organism evidence="3">
    <name type="scientific">Trypanosoma vivax (strain Y486)</name>
    <dbReference type="NCBI Taxonomy" id="1055687"/>
    <lineage>
        <taxon>Eukaryota</taxon>
        <taxon>Discoba</taxon>
        <taxon>Euglenozoa</taxon>
        <taxon>Kinetoplastea</taxon>
        <taxon>Metakinetoplastina</taxon>
        <taxon>Trypanosomatida</taxon>
        <taxon>Trypanosomatidae</taxon>
        <taxon>Trypanosoma</taxon>
        <taxon>Duttonella</taxon>
    </lineage>
</organism>
<sequence length="413" mass="46834">MEECRAGDTAAASGICSRSSEWSRGRTGSPLCGLWGGRSGALSSLSVNTACHPHIRSPMPRRPLSVPAKGKEHRDAKAVGETKAPPLSISTTLASDLRSSIHCLDGLPAVKRDELQTENGPGVPPADCERLQRERDYYEKMYEQQKMLYQEVSVKHEEIYHELQGKIMDVVSLSTRNEENKRLIRQLRQEMADNRVRVVEMQNNALEERKKEKCVRERYDRLLHEQKEAHLSLIEEQRARLFSLERLLQDIEKVKGEGGELQLFHLDSLLKAAYAKNSVLFSDLLRQGRQIEALMEFKTSLEHRLEEAYRERRQMEESWAAERRHLLDEVERYGAQLREQHHSIIELRKVIAQMITYNGNKGVAERTREGITEARTCGAFDSSGNGGSGISVGPSPFIPEEESSQHASDASAY</sequence>
<protein>
    <submittedName>
        <fullName evidence="3">Uncharacterized protein</fullName>
    </submittedName>
</protein>
<proteinExistence type="predicted"/>
<feature type="coiled-coil region" evidence="1">
    <location>
        <begin position="170"/>
        <end position="204"/>
    </location>
</feature>
<gene>
    <name evidence="3" type="ORF">TVY486_0903520</name>
</gene>
<feature type="coiled-coil region" evidence="1">
    <location>
        <begin position="291"/>
        <end position="318"/>
    </location>
</feature>
<reference evidence="3" key="1">
    <citation type="journal article" date="2012" name="Proc. Natl. Acad. Sci. U.S.A.">
        <title>Antigenic diversity is generated by distinct evolutionary mechanisms in African trypanosome species.</title>
        <authorList>
            <person name="Jackson A.P."/>
            <person name="Berry A."/>
            <person name="Aslett M."/>
            <person name="Allison H.C."/>
            <person name="Burton P."/>
            <person name="Vavrova-Anderson J."/>
            <person name="Brown R."/>
            <person name="Browne H."/>
            <person name="Corton N."/>
            <person name="Hauser H."/>
            <person name="Gamble J."/>
            <person name="Gilderthorp R."/>
            <person name="Marcello L."/>
            <person name="McQuillan J."/>
            <person name="Otto T.D."/>
            <person name="Quail M.A."/>
            <person name="Sanders M.J."/>
            <person name="van Tonder A."/>
            <person name="Ginger M.L."/>
            <person name="Field M.C."/>
            <person name="Barry J.D."/>
            <person name="Hertz-Fowler C."/>
            <person name="Berriman M."/>
        </authorList>
    </citation>
    <scope>NUCLEOTIDE SEQUENCE</scope>
    <source>
        <strain evidence="3">Y486</strain>
    </source>
</reference>
<evidence type="ECO:0000313" key="3">
    <source>
        <dbReference type="EMBL" id="CCC50531.1"/>
    </source>
</evidence>
<name>G0U2M8_TRYVY</name>
<evidence type="ECO:0000256" key="2">
    <source>
        <dbReference type="SAM" id="MobiDB-lite"/>
    </source>
</evidence>
<dbReference type="VEuPathDB" id="TriTrypDB:TvY486_0903520"/>
<keyword evidence="1" id="KW-0175">Coiled coil</keyword>
<feature type="region of interest" description="Disordered" evidence="2">
    <location>
        <begin position="377"/>
        <end position="413"/>
    </location>
</feature>
<accession>G0U2M8</accession>
<evidence type="ECO:0000256" key="1">
    <source>
        <dbReference type="SAM" id="Coils"/>
    </source>
</evidence>
<dbReference type="AlphaFoldDB" id="G0U2M8"/>
<dbReference type="EMBL" id="HE573025">
    <property type="protein sequence ID" value="CCC50531.1"/>
    <property type="molecule type" value="Genomic_DNA"/>
</dbReference>